<dbReference type="InterPro" id="IPR045179">
    <property type="entry name" value="YgfZ/GcvT"/>
</dbReference>
<comment type="similarity">
    <text evidence="4">Belongs to the GcvT family. CAF17/IBA57 subfamily.</text>
</comment>
<dbReference type="Proteomes" id="UP000780801">
    <property type="component" value="Unassembled WGS sequence"/>
</dbReference>
<dbReference type="AlphaFoldDB" id="A0A9P6KEV7"/>
<dbReference type="GO" id="GO:0016226">
    <property type="term" value="P:iron-sulfur cluster assembly"/>
    <property type="evidence" value="ECO:0007669"/>
    <property type="project" value="TreeGrafter"/>
</dbReference>
<feature type="domain" description="CAF17 C-terminal" evidence="5">
    <location>
        <begin position="307"/>
        <end position="379"/>
    </location>
</feature>
<name>A0A9P6KEV7_9FUNG</name>
<proteinExistence type="inferred from homology"/>
<dbReference type="InterPro" id="IPR027266">
    <property type="entry name" value="TrmE/GcvT-like"/>
</dbReference>
<keyword evidence="3" id="KW-0496">Mitochondrion</keyword>
<dbReference type="GO" id="GO:0005759">
    <property type="term" value="C:mitochondrial matrix"/>
    <property type="evidence" value="ECO:0007669"/>
    <property type="project" value="TreeGrafter"/>
</dbReference>
<evidence type="ECO:0000256" key="2">
    <source>
        <dbReference type="ARBA" id="ARBA00022946"/>
    </source>
</evidence>
<evidence type="ECO:0000256" key="3">
    <source>
        <dbReference type="ARBA" id="ARBA00023128"/>
    </source>
</evidence>
<dbReference type="PANTHER" id="PTHR22602">
    <property type="entry name" value="TRANSFERASE CAF17, MITOCHONDRIAL-RELATED"/>
    <property type="match status" value="1"/>
</dbReference>
<comment type="caution">
    <text evidence="6">The sequence shown here is derived from an EMBL/GenBank/DDBJ whole genome shotgun (WGS) entry which is preliminary data.</text>
</comment>
<dbReference type="Pfam" id="PF25455">
    <property type="entry name" value="Beta-barrel_CAF17_C"/>
    <property type="match status" value="1"/>
</dbReference>
<evidence type="ECO:0000259" key="5">
    <source>
        <dbReference type="Pfam" id="PF25455"/>
    </source>
</evidence>
<accession>A0A9P6KEV7</accession>
<dbReference type="SUPFAM" id="SSF103025">
    <property type="entry name" value="Folate-binding domain"/>
    <property type="match status" value="1"/>
</dbReference>
<dbReference type="InterPro" id="IPR057460">
    <property type="entry name" value="CAF17_C"/>
</dbReference>
<reference evidence="6" key="1">
    <citation type="journal article" date="2020" name="Fungal Divers.">
        <title>Resolving the Mortierellaceae phylogeny through synthesis of multi-gene phylogenetics and phylogenomics.</title>
        <authorList>
            <person name="Vandepol N."/>
            <person name="Liber J."/>
            <person name="Desiro A."/>
            <person name="Na H."/>
            <person name="Kennedy M."/>
            <person name="Barry K."/>
            <person name="Grigoriev I.V."/>
            <person name="Miller A.N."/>
            <person name="O'Donnell K."/>
            <person name="Stajich J.E."/>
            <person name="Bonito G."/>
        </authorList>
    </citation>
    <scope>NUCLEOTIDE SEQUENCE</scope>
    <source>
        <strain evidence="6">KOD1015</strain>
    </source>
</reference>
<evidence type="ECO:0000313" key="6">
    <source>
        <dbReference type="EMBL" id="KAF9582984.1"/>
    </source>
</evidence>
<gene>
    <name evidence="6" type="primary">CAF17</name>
    <name evidence="6" type="ORF">BGW38_010480</name>
</gene>
<evidence type="ECO:0000313" key="7">
    <source>
        <dbReference type="Proteomes" id="UP000780801"/>
    </source>
</evidence>
<dbReference type="PANTHER" id="PTHR22602:SF0">
    <property type="entry name" value="TRANSFERASE CAF17, MITOCHONDRIAL-RELATED"/>
    <property type="match status" value="1"/>
</dbReference>
<dbReference type="InterPro" id="IPR017703">
    <property type="entry name" value="YgfZ/GCV_T_CS"/>
</dbReference>
<keyword evidence="7" id="KW-1185">Reference proteome</keyword>
<dbReference type="NCBIfam" id="TIGR03317">
    <property type="entry name" value="ygfZ_signature"/>
    <property type="match status" value="1"/>
</dbReference>
<dbReference type="Gene3D" id="3.30.1360.120">
    <property type="entry name" value="Probable tRNA modification gtpase trme, domain 1"/>
    <property type="match status" value="1"/>
</dbReference>
<evidence type="ECO:0000256" key="1">
    <source>
        <dbReference type="ARBA" id="ARBA00004173"/>
    </source>
</evidence>
<dbReference type="EMBL" id="JAABOA010000850">
    <property type="protein sequence ID" value="KAF9582984.1"/>
    <property type="molecule type" value="Genomic_DNA"/>
</dbReference>
<organism evidence="6 7">
    <name type="scientific">Lunasporangiospora selenospora</name>
    <dbReference type="NCBI Taxonomy" id="979761"/>
    <lineage>
        <taxon>Eukaryota</taxon>
        <taxon>Fungi</taxon>
        <taxon>Fungi incertae sedis</taxon>
        <taxon>Mucoromycota</taxon>
        <taxon>Mortierellomycotina</taxon>
        <taxon>Mortierellomycetes</taxon>
        <taxon>Mortierellales</taxon>
        <taxon>Mortierellaceae</taxon>
        <taxon>Lunasporangiospora</taxon>
    </lineage>
</organism>
<evidence type="ECO:0000256" key="4">
    <source>
        <dbReference type="ARBA" id="ARBA00093447"/>
    </source>
</evidence>
<protein>
    <submittedName>
        <fullName evidence="6">Ccr4 associated factor</fullName>
    </submittedName>
</protein>
<keyword evidence="2" id="KW-0809">Transit peptide</keyword>
<dbReference type="OrthoDB" id="191995at2759"/>
<comment type="subcellular location">
    <subcellularLocation>
        <location evidence="1">Mitochondrion</location>
    </subcellularLocation>
</comment>
<sequence>MVRPGSDSLHGCTLAARHSHSLQNNVASPRRYYSGSYIHLPTRGLLEIRGKDSTKFLQGLITNHMPRIEEGGSGFLAGFLNPKGRVMYDVFVHPTNFKEDQDPSYLIECDARALPDLHKHIARFVLRNKVKMIGATESYDVYSVFDEKNNPDDNMAALEVHADNSAIKEKLEQMSAPIGLKDNRAGDMMGYRVILPKGQQLTLPNSFQLGTLEDYNVRRIMNGVPEGIDDFIPGTSLPMECNLDYMGGIDFRKGCYVGQELTIRTHHTGTTRKRVMPVQYYRPEEPVPEKMQYQKDASYVVPAQSELFPVKGDEPASAVAPTTSARAARASGRSGSNIGNIGLALVKLEQAQEKNSFEVMDREGSKVRARAFFPPWWPKQE</sequence>